<dbReference type="Proteomes" id="UP001413721">
    <property type="component" value="Unassembled WGS sequence"/>
</dbReference>
<dbReference type="InterPro" id="IPR027417">
    <property type="entry name" value="P-loop_NTPase"/>
</dbReference>
<accession>A0ABU9YQH7</accession>
<dbReference type="Pfam" id="PF13476">
    <property type="entry name" value="AAA_23"/>
    <property type="match status" value="1"/>
</dbReference>
<protein>
    <submittedName>
        <fullName evidence="2">AAA family ATPase</fullName>
    </submittedName>
</protein>
<evidence type="ECO:0000313" key="2">
    <source>
        <dbReference type="EMBL" id="MEN2991062.1"/>
    </source>
</evidence>
<dbReference type="InterPro" id="IPR038729">
    <property type="entry name" value="Rad50/SbcC_AAA"/>
</dbReference>
<evidence type="ECO:0000313" key="3">
    <source>
        <dbReference type="Proteomes" id="UP001413721"/>
    </source>
</evidence>
<dbReference type="PANTHER" id="PTHR32114:SF2">
    <property type="entry name" value="ABC TRANSPORTER ABCH.3"/>
    <property type="match status" value="1"/>
</dbReference>
<feature type="domain" description="Rad50/SbcC-type AAA" evidence="1">
    <location>
        <begin position="5"/>
        <end position="192"/>
    </location>
</feature>
<gene>
    <name evidence="2" type="ORF">WG926_22310</name>
</gene>
<dbReference type="EMBL" id="JBBKTW010000009">
    <property type="protein sequence ID" value="MEN2991062.1"/>
    <property type="molecule type" value="Genomic_DNA"/>
</dbReference>
<evidence type="ECO:0000259" key="1">
    <source>
        <dbReference type="Pfam" id="PF13476"/>
    </source>
</evidence>
<dbReference type="Gene3D" id="3.40.50.300">
    <property type="entry name" value="P-loop containing nucleotide triphosphate hydrolases"/>
    <property type="match status" value="2"/>
</dbReference>
<keyword evidence="3" id="KW-1185">Reference proteome</keyword>
<organism evidence="2 3">
    <name type="scientific">Tistrella arctica</name>
    <dbReference type="NCBI Taxonomy" id="3133430"/>
    <lineage>
        <taxon>Bacteria</taxon>
        <taxon>Pseudomonadati</taxon>
        <taxon>Pseudomonadota</taxon>
        <taxon>Alphaproteobacteria</taxon>
        <taxon>Geminicoccales</taxon>
        <taxon>Geminicoccaceae</taxon>
        <taxon>Tistrella</taxon>
    </lineage>
</organism>
<dbReference type="PANTHER" id="PTHR32114">
    <property type="entry name" value="ABC TRANSPORTER ABCH.3"/>
    <property type="match status" value="1"/>
</dbReference>
<sequence length="1270" mass="132398">MRLLRLSGRNLASLSGAFEIDFEAAPLVHAGIMAITGPTGAGKSTLLDAICLALYDAVPRSAGAGRIDGQDIQITDGRRVMSHGAGESEAEIDFAGGDGRRYRATWRVRRARGKADGSVQASSRLLIDIDSGNVIANQKKEVAAEIIRLIGLDFDQFRRAVLLAQGEFDAFLRAEPKLRAELLEKITGTAIYGALSRAAHDRDRQARAGIAAIEARLGEHRPMTAEDRAGAEAAAAATRDMAATAARAQAEAADRLRRVEQRLALARARDTAAAILAEAAAADRAADPDRAALDRDRRAFALRADCNAADDAVARHSVAHAAEAEAAERVTAAEAAVAAADITRDTACAARDAAIDAARAVAPAIAQARLLDSRIADATAAATEAGAEAQRAKTHAAEAAEAARRIDAAIAATTQRHAAATADLARHQQAAPALADRAAVLALIDERAPLAAMQAERAAAIAALDREDAADTRRLATLTAERDARAAQLDLIAPALTAAEAAADQDAARDLRDRLDRLGMIASLVDSLRDGIVDAAEALRRSDGLQAQLVAVDAAITAAAARNAAATAALPVSEARLDEATRARDLSDATADDHARRLRALLIPGAPCPVCGSTDHQPQRVEPAQRVEPDAAGDLLAARLAKDRARVRALGAEVNRLHGEIAAAGARHGDERRRRAEIEAAIADTTDTLARIASDHDQVLLTLDAAAAEAGLTQAPLLPVDLQATARCPTPTVLADDWQDLVAHEATAARARLAAIDQAMAEARDLRDRRDTLLADRDAGAARIAAITAQTAERRAMRARLDQHRADLAAQAVRIDARLASLLDAAIPDWPQRIVADAAGFADALRTAGEAIDHARQQLAAAEADLARLAPELAAARATAQAAADRRQAAITQAGRLAAARDDLLAQRAACLDGHPADAVATAHDDACTATAAQAEAATAEAEAARRTLAVIAEARRGAAQAAETARHGASATQAALEAACAAIGCDVDTVRAVIARGGVAIDAEAERLAALTRAVGDARATLAARASDLDRHLADRATIAAGADTATIDMAAEACDAAQAARDLADDRLRQTLQVIAADDAVRQTAGALDAELVAARQAAQVWANLDELIGSADGTRFRRYAQSLTLDRLLAGANRHLAELHPRYALRRMAGSDMALEVIDHDMADEARAVHNLSGGERFLVSLALALGLADISAGRGLGIESLFIDEGFGALDPQSLGLAISMLERLQATGRRVTVISHVEALKDRIPVQIQVVPQGGGRSAIRVVAG</sequence>
<reference evidence="2 3" key="1">
    <citation type="submission" date="2024-03" db="EMBL/GenBank/DDBJ databases">
        <title>High-quality draft genome sequencing of Tistrella sp. BH-R2-4.</title>
        <authorList>
            <person name="Dong C."/>
        </authorList>
    </citation>
    <scope>NUCLEOTIDE SEQUENCE [LARGE SCALE GENOMIC DNA]</scope>
    <source>
        <strain evidence="2 3">BH-R2-4</strain>
    </source>
</reference>
<comment type="caution">
    <text evidence="2">The sequence shown here is derived from an EMBL/GenBank/DDBJ whole genome shotgun (WGS) entry which is preliminary data.</text>
</comment>
<dbReference type="SUPFAM" id="SSF52540">
    <property type="entry name" value="P-loop containing nucleoside triphosphate hydrolases"/>
    <property type="match status" value="1"/>
</dbReference>
<dbReference type="RefSeq" id="WP_345938316.1">
    <property type="nucleotide sequence ID" value="NZ_JBBKTW010000009.1"/>
</dbReference>
<proteinExistence type="predicted"/>
<name>A0ABU9YQH7_9PROT</name>